<feature type="signal peptide" evidence="1">
    <location>
        <begin position="1"/>
        <end position="23"/>
    </location>
</feature>
<evidence type="ECO:0000256" key="1">
    <source>
        <dbReference type="SAM" id="SignalP"/>
    </source>
</evidence>
<dbReference type="InterPro" id="IPR006149">
    <property type="entry name" value="EB_dom"/>
</dbReference>
<accession>A0ABP1PW09</accession>
<gene>
    <name evidence="3" type="ORF">ODALV1_LOCUS3082</name>
</gene>
<proteinExistence type="predicted"/>
<reference evidence="3 4" key="1">
    <citation type="submission" date="2024-08" db="EMBL/GenBank/DDBJ databases">
        <authorList>
            <person name="Cucini C."/>
            <person name="Frati F."/>
        </authorList>
    </citation>
    <scope>NUCLEOTIDE SEQUENCE [LARGE SCALE GENOMIC DNA]</scope>
</reference>
<dbReference type="PROSITE" id="PS01186">
    <property type="entry name" value="EGF_2"/>
    <property type="match status" value="1"/>
</dbReference>
<dbReference type="PANTHER" id="PTHR39069">
    <property type="entry name" value="ECDYSONE-INDUCIBLE GENE E1, ISOFORM A"/>
    <property type="match status" value="1"/>
</dbReference>
<sequence length="602" mass="65796">MGFLQPFPVLLIVVAGLLACTSCDEGGLQHLDKFKGLGDNCEDNATCTVDVEFSFCNLTVDVKHCACLPAYVPDDRTGIPEKCLLKATELEVPDSCEIQTQCRDFENSECRIESNAGQCVCIGVRVPSDNKLRCLTGEVPIGQPCEEDQQCVGGPNSACSISKRCECTSGWVSNSNNTECLIIVDNLLGDYCTETIQCQRGKPGDFSECIAYLEEPNKKCNCTNSAIVVGNDNICYPIVSRIGNACEKDQQCIVGIGGSTCVNKVCECNSGFFPSNDGSKCLQQVELDKPCQEDQQCTQNAICLINATNPNLGKVCQCDAGYVGAVNTCYAVTTAIGGFCNDDIQCKNLEANCIQYNETETTKTCQCTVDEIENSSKTKCLARLSKLNVTCEDSIQCQMINNSECYLNATPNQKKCQCRQNDYVESWERPNTCVLIGNELNAKCDEDRQCIEGIGNLSECADGKCQCKRTYGYYNGSCYIPAKLDQKCDYLEECQVGVNQLAFCQGGYCRCQSGTIRFDEKCYLNKTVGDPCESNIECTVGIQGQVQCDGSTKSCKCGLGYSPDPLNKVCTSGSTPNFQFSLYMCVIMLIMSSFSLKNSVYW</sequence>
<comment type="caution">
    <text evidence="3">The sequence shown here is derived from an EMBL/GenBank/DDBJ whole genome shotgun (WGS) entry which is preliminary data.</text>
</comment>
<name>A0ABP1PW09_9HEXA</name>
<evidence type="ECO:0000313" key="3">
    <source>
        <dbReference type="EMBL" id="CAL8075121.1"/>
    </source>
</evidence>
<dbReference type="Proteomes" id="UP001642540">
    <property type="component" value="Unassembled WGS sequence"/>
</dbReference>
<feature type="chain" id="PRO_5045792942" description="EGF-like domain-containing protein" evidence="1">
    <location>
        <begin position="24"/>
        <end position="602"/>
    </location>
</feature>
<dbReference type="SMART" id="SM00181">
    <property type="entry name" value="EGF"/>
    <property type="match status" value="3"/>
</dbReference>
<dbReference type="EMBL" id="CAXLJM020000007">
    <property type="protein sequence ID" value="CAL8075121.1"/>
    <property type="molecule type" value="Genomic_DNA"/>
</dbReference>
<keyword evidence="4" id="KW-1185">Reference proteome</keyword>
<organism evidence="3 4">
    <name type="scientific">Orchesella dallaii</name>
    <dbReference type="NCBI Taxonomy" id="48710"/>
    <lineage>
        <taxon>Eukaryota</taxon>
        <taxon>Metazoa</taxon>
        <taxon>Ecdysozoa</taxon>
        <taxon>Arthropoda</taxon>
        <taxon>Hexapoda</taxon>
        <taxon>Collembola</taxon>
        <taxon>Entomobryomorpha</taxon>
        <taxon>Entomobryoidea</taxon>
        <taxon>Orchesellidae</taxon>
        <taxon>Orchesellinae</taxon>
        <taxon>Orchesella</taxon>
    </lineage>
</organism>
<evidence type="ECO:0000313" key="4">
    <source>
        <dbReference type="Proteomes" id="UP001642540"/>
    </source>
</evidence>
<dbReference type="InterPro" id="IPR000742">
    <property type="entry name" value="EGF"/>
</dbReference>
<keyword evidence="1" id="KW-0732">Signal</keyword>
<evidence type="ECO:0000259" key="2">
    <source>
        <dbReference type="PROSITE" id="PS01186"/>
    </source>
</evidence>
<dbReference type="PANTHER" id="PTHR39069:SF8">
    <property type="entry name" value="FI17111P1"/>
    <property type="match status" value="1"/>
</dbReference>
<protein>
    <recommendedName>
        <fullName evidence="2">EGF-like domain-containing protein</fullName>
    </recommendedName>
</protein>
<feature type="domain" description="EGF-like" evidence="2">
    <location>
        <begin position="316"/>
        <end position="329"/>
    </location>
</feature>
<dbReference type="Pfam" id="PF01683">
    <property type="entry name" value="EB"/>
    <property type="match status" value="2"/>
</dbReference>